<evidence type="ECO:0000256" key="3">
    <source>
        <dbReference type="ARBA" id="ARBA00023163"/>
    </source>
</evidence>
<dbReference type="PANTHER" id="PTHR46796:SF13">
    <property type="entry name" value="HTH-TYPE TRANSCRIPTIONAL ACTIVATOR RHAS"/>
    <property type="match status" value="1"/>
</dbReference>
<dbReference type="InterPro" id="IPR046532">
    <property type="entry name" value="DUF6597"/>
</dbReference>
<dbReference type="InterPro" id="IPR018060">
    <property type="entry name" value="HTH_AraC"/>
</dbReference>
<accession>F8FBN3</accession>
<organism evidence="5 6">
    <name type="scientific">Paenibacillus mucilaginosus (strain KNP414)</name>
    <dbReference type="NCBI Taxonomy" id="1036673"/>
    <lineage>
        <taxon>Bacteria</taxon>
        <taxon>Bacillati</taxon>
        <taxon>Bacillota</taxon>
        <taxon>Bacilli</taxon>
        <taxon>Bacillales</taxon>
        <taxon>Paenibacillaceae</taxon>
        <taxon>Paenibacillus</taxon>
    </lineage>
</organism>
<protein>
    <submittedName>
        <fullName evidence="5">Transcriptional regulator, AraC family</fullName>
    </submittedName>
</protein>
<dbReference type="HOGENOM" id="CLU_066193_4_1_9"/>
<dbReference type="SMART" id="SM00342">
    <property type="entry name" value="HTH_ARAC"/>
    <property type="match status" value="1"/>
</dbReference>
<evidence type="ECO:0000256" key="2">
    <source>
        <dbReference type="ARBA" id="ARBA00023125"/>
    </source>
</evidence>
<dbReference type="PROSITE" id="PS01124">
    <property type="entry name" value="HTH_ARAC_FAMILY_2"/>
    <property type="match status" value="1"/>
</dbReference>
<proteinExistence type="predicted"/>
<name>F8FBN3_PAEMK</name>
<gene>
    <name evidence="5" type="ordered locus">KNP414_04554</name>
</gene>
<dbReference type="AlphaFoldDB" id="F8FBN3"/>
<dbReference type="GO" id="GO:0003700">
    <property type="term" value="F:DNA-binding transcription factor activity"/>
    <property type="evidence" value="ECO:0007669"/>
    <property type="project" value="InterPro"/>
</dbReference>
<evidence type="ECO:0000259" key="4">
    <source>
        <dbReference type="PROSITE" id="PS01124"/>
    </source>
</evidence>
<evidence type="ECO:0000313" key="6">
    <source>
        <dbReference type="Proteomes" id="UP000006620"/>
    </source>
</evidence>
<dbReference type="KEGG" id="pms:KNP414_04554"/>
<sequence>MNTIQFSVIKPSPPLSRDIECIRVTTQKNSEAGEVKVCPSGQPGMLYQRCEDGSAAVESIETPSSVIKDIPLLFLHGQGSEPSVMRFKAAPFTTIQVVFKSHALYSLFGMDASSLHGKSLSAGQFGAEALEAKLLSAETDAHRVALLEAFLTQRLEQPHKRDELMEQVLDYMRRNLADLSVSRVLSEFPISERQFQKRFARVVGMAPQLYIRLIRVNEAIRLINSGEFERLSDVAQELNYYDQSHFIREIRTFSFVSPKILTLRETELHVDETGSSYM</sequence>
<dbReference type="Proteomes" id="UP000006620">
    <property type="component" value="Chromosome"/>
</dbReference>
<evidence type="ECO:0000313" key="5">
    <source>
        <dbReference type="EMBL" id="AEI43084.1"/>
    </source>
</evidence>
<dbReference type="PATRIC" id="fig|1036673.3.peg.4186"/>
<dbReference type="RefSeq" id="WP_013918237.1">
    <property type="nucleotide sequence ID" value="NC_015690.1"/>
</dbReference>
<reference evidence="6" key="1">
    <citation type="submission" date="2011-06" db="EMBL/GenBank/DDBJ databases">
        <title>Complete genome sequence of Paenibacillus mucilaginosus KNP414.</title>
        <authorList>
            <person name="Wang J."/>
            <person name="Hu S."/>
            <person name="Hu X."/>
            <person name="Zhang B."/>
            <person name="Dong D."/>
            <person name="Zhang S."/>
            <person name="Zhao K."/>
            <person name="Wu D."/>
        </authorList>
    </citation>
    <scope>NUCLEOTIDE SEQUENCE [LARGE SCALE GENOMIC DNA]</scope>
    <source>
        <strain evidence="6">KNP414</strain>
    </source>
</reference>
<keyword evidence="2" id="KW-0238">DNA-binding</keyword>
<keyword evidence="3" id="KW-0804">Transcription</keyword>
<keyword evidence="1" id="KW-0805">Transcription regulation</keyword>
<reference evidence="5 6" key="2">
    <citation type="journal article" date="2013" name="Genome Announc.">
        <title>Genome Sequence of Growth-Improving Paenibacillus mucilaginosus Strain KNP414.</title>
        <authorList>
            <person name="Lu J.J."/>
            <person name="Wang J.F."/>
            <person name="Hu X.F."/>
        </authorList>
    </citation>
    <scope>NUCLEOTIDE SEQUENCE [LARGE SCALE GENOMIC DNA]</scope>
    <source>
        <strain evidence="5 6">KNP414</strain>
    </source>
</reference>
<dbReference type="Gene3D" id="1.10.10.60">
    <property type="entry name" value="Homeodomain-like"/>
    <property type="match status" value="1"/>
</dbReference>
<dbReference type="Pfam" id="PF12833">
    <property type="entry name" value="HTH_18"/>
    <property type="match status" value="1"/>
</dbReference>
<dbReference type="InterPro" id="IPR050204">
    <property type="entry name" value="AraC_XylS_family_regulators"/>
</dbReference>
<feature type="domain" description="HTH araC/xylS-type" evidence="4">
    <location>
        <begin position="166"/>
        <end position="264"/>
    </location>
</feature>
<dbReference type="Pfam" id="PF20240">
    <property type="entry name" value="DUF6597"/>
    <property type="match status" value="1"/>
</dbReference>
<dbReference type="GO" id="GO:0043565">
    <property type="term" value="F:sequence-specific DNA binding"/>
    <property type="evidence" value="ECO:0007669"/>
    <property type="project" value="InterPro"/>
</dbReference>
<evidence type="ECO:0000256" key="1">
    <source>
        <dbReference type="ARBA" id="ARBA00023015"/>
    </source>
</evidence>
<dbReference type="EMBL" id="CP002869">
    <property type="protein sequence ID" value="AEI43084.1"/>
    <property type="molecule type" value="Genomic_DNA"/>
</dbReference>
<dbReference type="PANTHER" id="PTHR46796">
    <property type="entry name" value="HTH-TYPE TRANSCRIPTIONAL ACTIVATOR RHAS-RELATED"/>
    <property type="match status" value="1"/>
</dbReference>